<dbReference type="SUPFAM" id="SSF51735">
    <property type="entry name" value="NAD(P)-binding Rossmann-fold domains"/>
    <property type="match status" value="1"/>
</dbReference>
<evidence type="ECO:0000313" key="5">
    <source>
        <dbReference type="Proteomes" id="UP000678228"/>
    </source>
</evidence>
<dbReference type="InterPro" id="IPR004104">
    <property type="entry name" value="Gfo/Idh/MocA-like_OxRdtase_C"/>
</dbReference>
<dbReference type="RefSeq" id="WP_210598156.1">
    <property type="nucleotide sequence ID" value="NZ_JAGKSQ010000006.1"/>
</dbReference>
<dbReference type="Gene3D" id="3.30.360.10">
    <property type="entry name" value="Dihydrodipicolinate Reductase, domain 2"/>
    <property type="match status" value="1"/>
</dbReference>
<dbReference type="PANTHER" id="PTHR43377">
    <property type="entry name" value="BILIVERDIN REDUCTASE A"/>
    <property type="match status" value="1"/>
</dbReference>
<keyword evidence="5" id="KW-1185">Reference proteome</keyword>
<comment type="similarity">
    <text evidence="1">Belongs to the Gfo/Idh/MocA family.</text>
</comment>
<gene>
    <name evidence="4" type="ORF">J7W16_15050</name>
</gene>
<reference evidence="4" key="1">
    <citation type="submission" date="2021-03" db="EMBL/GenBank/DDBJ databases">
        <title>Bacillus suaedae sp. nov., isolated from Suaeda aralocaspica.</title>
        <authorList>
            <person name="Lei R.F.R."/>
        </authorList>
    </citation>
    <scope>NUCLEOTIDE SEQUENCE</scope>
    <source>
        <strain evidence="4">YZJH907-2</strain>
    </source>
</reference>
<dbReference type="Pfam" id="PF02894">
    <property type="entry name" value="GFO_IDH_MocA_C"/>
    <property type="match status" value="1"/>
</dbReference>
<evidence type="ECO:0000313" key="4">
    <source>
        <dbReference type="EMBL" id="MBP3952440.1"/>
    </source>
</evidence>
<protein>
    <submittedName>
        <fullName evidence="4">Gfo/Idh/MocA family oxidoreductase</fullName>
    </submittedName>
</protein>
<dbReference type="InterPro" id="IPR036291">
    <property type="entry name" value="NAD(P)-bd_dom_sf"/>
</dbReference>
<dbReference type="Proteomes" id="UP000678228">
    <property type="component" value="Unassembled WGS sequence"/>
</dbReference>
<accession>A0A940X084</accession>
<dbReference type="Pfam" id="PF01408">
    <property type="entry name" value="GFO_IDH_MocA"/>
    <property type="match status" value="1"/>
</dbReference>
<dbReference type="AlphaFoldDB" id="A0A940X084"/>
<organism evidence="4 5">
    <name type="scientific">Halalkalibacter suaedae</name>
    <dbReference type="NCBI Taxonomy" id="2822140"/>
    <lineage>
        <taxon>Bacteria</taxon>
        <taxon>Bacillati</taxon>
        <taxon>Bacillota</taxon>
        <taxon>Bacilli</taxon>
        <taxon>Bacillales</taxon>
        <taxon>Bacillaceae</taxon>
        <taxon>Halalkalibacter</taxon>
    </lineage>
</organism>
<evidence type="ECO:0000259" key="2">
    <source>
        <dbReference type="Pfam" id="PF01408"/>
    </source>
</evidence>
<sequence>MTVIRVGIVGLGVVGQRLVKAFTEDDKFEIEAVCDVNAALLEETSAACNARGYTNYQELIADAAVDLVYVAVPPAYHHPVVIETIKQKKHLLCEKPLANSVEEAKDMYEKAKEAGIVHAIHFPLPYQAEFEQIKEWVNVGAFGEIRRIELSMQFDQWPRPWQQTPWIGTRKQGGFIREIMPHYIQMLIHLFGEVDETVMDVEFPQADEDSEIGLMARLKLKNGINVLVDGLVGQAEQEHIAFTIHGTEQSISLENWRVLKKAERGQALNELEPKQATTSLLNELHKAINGEEAFIIDFHEGLLVQELIDEAHK</sequence>
<dbReference type="InterPro" id="IPR000683">
    <property type="entry name" value="Gfo/Idh/MocA-like_OxRdtase_N"/>
</dbReference>
<dbReference type="InterPro" id="IPR051450">
    <property type="entry name" value="Gfo/Idh/MocA_Oxidoreductases"/>
</dbReference>
<proteinExistence type="inferred from homology"/>
<feature type="domain" description="Gfo/Idh/MocA-like oxidoreductase C-terminal" evidence="3">
    <location>
        <begin position="134"/>
        <end position="304"/>
    </location>
</feature>
<dbReference type="Gene3D" id="3.40.50.720">
    <property type="entry name" value="NAD(P)-binding Rossmann-like Domain"/>
    <property type="match status" value="1"/>
</dbReference>
<dbReference type="PANTHER" id="PTHR43377:SF1">
    <property type="entry name" value="BILIVERDIN REDUCTASE A"/>
    <property type="match status" value="1"/>
</dbReference>
<evidence type="ECO:0000256" key="1">
    <source>
        <dbReference type="ARBA" id="ARBA00010928"/>
    </source>
</evidence>
<dbReference type="GO" id="GO:0000166">
    <property type="term" value="F:nucleotide binding"/>
    <property type="evidence" value="ECO:0007669"/>
    <property type="project" value="InterPro"/>
</dbReference>
<dbReference type="EMBL" id="JAGKSQ010000006">
    <property type="protein sequence ID" value="MBP3952440.1"/>
    <property type="molecule type" value="Genomic_DNA"/>
</dbReference>
<dbReference type="SUPFAM" id="SSF55347">
    <property type="entry name" value="Glyceraldehyde-3-phosphate dehydrogenase-like, C-terminal domain"/>
    <property type="match status" value="1"/>
</dbReference>
<feature type="domain" description="Gfo/Idh/MocA-like oxidoreductase N-terminal" evidence="2">
    <location>
        <begin position="4"/>
        <end position="117"/>
    </location>
</feature>
<comment type="caution">
    <text evidence="4">The sequence shown here is derived from an EMBL/GenBank/DDBJ whole genome shotgun (WGS) entry which is preliminary data.</text>
</comment>
<evidence type="ECO:0000259" key="3">
    <source>
        <dbReference type="Pfam" id="PF02894"/>
    </source>
</evidence>
<name>A0A940X084_9BACI</name>